<feature type="chain" id="PRO_5010229480" description="Beta-lactamase class A catalytic domain-containing protein" evidence="1">
    <location>
        <begin position="26"/>
        <end position="276"/>
    </location>
</feature>
<reference evidence="4" key="1">
    <citation type="submission" date="2016-07" db="EMBL/GenBank/DDBJ databases">
        <title>Sequence Frankia sp. strain CcI1.17.</title>
        <authorList>
            <person name="Ghodhbane-Gtari F."/>
            <person name="Swanson E."/>
            <person name="Gueddou A."/>
            <person name="Morris K."/>
            <person name="Hezbri K."/>
            <person name="Ktari A."/>
            <person name="Nouioui I."/>
            <person name="Abebe-Akele F."/>
            <person name="Simpson S."/>
            <person name="Thomas K."/>
            <person name="Gtari M."/>
            <person name="Tisa L.S."/>
            <person name="Hurst S."/>
        </authorList>
    </citation>
    <scope>NUCLEOTIDE SEQUENCE [LARGE SCALE GENOMIC DNA]</scope>
    <source>
        <strain evidence="4">Cc1.17</strain>
    </source>
</reference>
<keyword evidence="4" id="KW-1185">Reference proteome</keyword>
<name>A0A1S1QJY6_9ACTN</name>
<evidence type="ECO:0000313" key="3">
    <source>
        <dbReference type="EMBL" id="OHV34280.1"/>
    </source>
</evidence>
<protein>
    <recommendedName>
        <fullName evidence="2">Beta-lactamase class A catalytic domain-containing protein</fullName>
    </recommendedName>
</protein>
<dbReference type="PANTHER" id="PTHR35333">
    <property type="entry name" value="BETA-LACTAMASE"/>
    <property type="match status" value="1"/>
</dbReference>
<dbReference type="GO" id="GO:0030655">
    <property type="term" value="P:beta-lactam antibiotic catabolic process"/>
    <property type="evidence" value="ECO:0007669"/>
    <property type="project" value="InterPro"/>
</dbReference>
<evidence type="ECO:0000256" key="1">
    <source>
        <dbReference type="SAM" id="SignalP"/>
    </source>
</evidence>
<comment type="caution">
    <text evidence="3">The sequence shown here is derived from an EMBL/GenBank/DDBJ whole genome shotgun (WGS) entry which is preliminary data.</text>
</comment>
<dbReference type="Gene3D" id="3.40.710.10">
    <property type="entry name" value="DD-peptidase/beta-lactamase superfamily"/>
    <property type="match status" value="1"/>
</dbReference>
<dbReference type="InterPro" id="IPR012338">
    <property type="entry name" value="Beta-lactam/transpept-like"/>
</dbReference>
<dbReference type="Pfam" id="PF13354">
    <property type="entry name" value="Beta-lactamase2"/>
    <property type="match status" value="1"/>
</dbReference>
<feature type="signal peptide" evidence="1">
    <location>
        <begin position="1"/>
        <end position="25"/>
    </location>
</feature>
<dbReference type="PANTHER" id="PTHR35333:SF3">
    <property type="entry name" value="BETA-LACTAMASE-TYPE TRANSPEPTIDASE FOLD CONTAINING PROTEIN"/>
    <property type="match status" value="1"/>
</dbReference>
<dbReference type="AlphaFoldDB" id="A0A1S1QJY6"/>
<sequence>MVALLLTSGATAATAATAATGPASAASARTSLAANGTTASALAARFRTYLTGRPGAVSVALYDASSGATVVSGNSSRTGWETASTVKLDILAALLSKTGTSGRLTAAQTTLARKMISVSDNAAASTLWRQAGGTAGMNAFFRRLGMTSTTAGAGGKWGLTKTTARDQLAVLRAVAYPNRTLSAAARTTARELLRSVVSSQRWGLTAGVPSGVAVEIKNGWLPYDGGWVIDSLAHVHGGGRDYVMAVYTRNSVTMNTGITTVAGLSRIAWAAGPVRG</sequence>
<dbReference type="InterPro" id="IPR045155">
    <property type="entry name" value="Beta-lactam_cat"/>
</dbReference>
<dbReference type="SUPFAM" id="SSF56601">
    <property type="entry name" value="beta-lactamase/transpeptidase-like"/>
    <property type="match status" value="1"/>
</dbReference>
<dbReference type="InterPro" id="IPR000871">
    <property type="entry name" value="Beta-lactam_class-A"/>
</dbReference>
<feature type="domain" description="Beta-lactamase class A catalytic" evidence="2">
    <location>
        <begin position="110"/>
        <end position="248"/>
    </location>
</feature>
<dbReference type="RefSeq" id="WP_071086439.1">
    <property type="nucleotide sequence ID" value="NZ_MBLM01000128.1"/>
</dbReference>
<dbReference type="GO" id="GO:0046677">
    <property type="term" value="P:response to antibiotic"/>
    <property type="evidence" value="ECO:0007669"/>
    <property type="project" value="InterPro"/>
</dbReference>
<organism evidence="3 4">
    <name type="scientific">Parafrankia colletiae</name>
    <dbReference type="NCBI Taxonomy" id="573497"/>
    <lineage>
        <taxon>Bacteria</taxon>
        <taxon>Bacillati</taxon>
        <taxon>Actinomycetota</taxon>
        <taxon>Actinomycetes</taxon>
        <taxon>Frankiales</taxon>
        <taxon>Frankiaceae</taxon>
        <taxon>Parafrankia</taxon>
    </lineage>
</organism>
<keyword evidence="1" id="KW-0732">Signal</keyword>
<dbReference type="GO" id="GO:0008800">
    <property type="term" value="F:beta-lactamase activity"/>
    <property type="evidence" value="ECO:0007669"/>
    <property type="project" value="InterPro"/>
</dbReference>
<gene>
    <name evidence="3" type="ORF">CC117_21890</name>
</gene>
<accession>A0A1S1QJY6</accession>
<dbReference type="Proteomes" id="UP000179627">
    <property type="component" value="Unassembled WGS sequence"/>
</dbReference>
<dbReference type="EMBL" id="MBLM01000128">
    <property type="protein sequence ID" value="OHV34280.1"/>
    <property type="molecule type" value="Genomic_DNA"/>
</dbReference>
<proteinExistence type="predicted"/>
<evidence type="ECO:0000259" key="2">
    <source>
        <dbReference type="Pfam" id="PF13354"/>
    </source>
</evidence>
<evidence type="ECO:0000313" key="4">
    <source>
        <dbReference type="Proteomes" id="UP000179627"/>
    </source>
</evidence>